<protein>
    <submittedName>
        <fullName evidence="2">Uncharacterized protein</fullName>
    </submittedName>
</protein>
<evidence type="ECO:0000313" key="3">
    <source>
        <dbReference type="Proteomes" id="UP000501690"/>
    </source>
</evidence>
<accession>A0A4D6MVQ5</accession>
<feature type="region of interest" description="Disordered" evidence="1">
    <location>
        <begin position="50"/>
        <end position="138"/>
    </location>
</feature>
<name>A0A4D6MVQ5_VIGUN</name>
<reference evidence="2 3" key="1">
    <citation type="submission" date="2019-04" db="EMBL/GenBank/DDBJ databases">
        <title>An improved genome assembly and genetic linkage map for asparagus bean, Vigna unguiculata ssp. sesquipedialis.</title>
        <authorList>
            <person name="Xia Q."/>
            <person name="Zhang R."/>
            <person name="Dong Y."/>
        </authorList>
    </citation>
    <scope>NUCLEOTIDE SEQUENCE [LARGE SCALE GENOMIC DNA]</scope>
    <source>
        <tissue evidence="2">Leaf</tissue>
    </source>
</reference>
<organism evidence="2 3">
    <name type="scientific">Vigna unguiculata</name>
    <name type="common">Cowpea</name>
    <dbReference type="NCBI Taxonomy" id="3917"/>
    <lineage>
        <taxon>Eukaryota</taxon>
        <taxon>Viridiplantae</taxon>
        <taxon>Streptophyta</taxon>
        <taxon>Embryophyta</taxon>
        <taxon>Tracheophyta</taxon>
        <taxon>Spermatophyta</taxon>
        <taxon>Magnoliopsida</taxon>
        <taxon>eudicotyledons</taxon>
        <taxon>Gunneridae</taxon>
        <taxon>Pentapetalae</taxon>
        <taxon>rosids</taxon>
        <taxon>fabids</taxon>
        <taxon>Fabales</taxon>
        <taxon>Fabaceae</taxon>
        <taxon>Papilionoideae</taxon>
        <taxon>50 kb inversion clade</taxon>
        <taxon>NPAAA clade</taxon>
        <taxon>indigoferoid/millettioid clade</taxon>
        <taxon>Phaseoleae</taxon>
        <taxon>Vigna</taxon>
    </lineage>
</organism>
<dbReference type="EMBL" id="CP039352">
    <property type="protein sequence ID" value="QCE04179.1"/>
    <property type="molecule type" value="Genomic_DNA"/>
</dbReference>
<proteinExistence type="predicted"/>
<sequence length="138" mass="15611">MSCCHTYWPQPIEHVQETMLQIIHRNARWSSQIRTKFTTSQDYQTRQSTIEKGNLSGPICTGHNQYTHTGNTRQPKLNSRVPRVHPPSRAQLEGSHSELNSRNATCLTPIPSSTQGIRSELNSRNTSKPTFEASLKAL</sequence>
<evidence type="ECO:0000256" key="1">
    <source>
        <dbReference type="SAM" id="MobiDB-lite"/>
    </source>
</evidence>
<keyword evidence="3" id="KW-1185">Reference proteome</keyword>
<gene>
    <name evidence="2" type="ORF">DEO72_LG8g2212</name>
</gene>
<dbReference type="AlphaFoldDB" id="A0A4D6MVQ5"/>
<feature type="compositionally biased region" description="Polar residues" evidence="1">
    <location>
        <begin position="97"/>
        <end position="129"/>
    </location>
</feature>
<feature type="compositionally biased region" description="Polar residues" evidence="1">
    <location>
        <begin position="62"/>
        <end position="77"/>
    </location>
</feature>
<evidence type="ECO:0000313" key="2">
    <source>
        <dbReference type="EMBL" id="QCE04179.1"/>
    </source>
</evidence>
<dbReference type="Proteomes" id="UP000501690">
    <property type="component" value="Linkage Group LG8"/>
</dbReference>